<evidence type="ECO:0000313" key="3">
    <source>
        <dbReference type="EMBL" id="PKA42338.1"/>
    </source>
</evidence>
<dbReference type="STRING" id="1041146.GCA_000427985_03750"/>
<sequence>MKLFLSGDVMTGRGIDQIMPHPSDPTLYEPHLRSAHGYVDLAERRSGEIPRAVPFDYVWGDALNEIDRREPDLRIINLETSVTADGTPEPKGINYRMHPDNLHCIVAAGIDCCILANNHTADWGLRGMKDTLLALQGVRLATAGAGLDADGASRPAVLETVPGRRLLVFAFACPSSGVPANWAAGKERPGINFLADFSDDALAAVADGIGEWRQRDDTVLVSIHWGSNWGYELPLEHRRFAHRLIDGARVDVVHGHSSHHPLAIEIHADRPIFYGCGDFINDYEGIGGQERFRPDLTLAYFVDLDDQSHRLRRIEMVPFRLQKFRLIRASDEEAAWLGHTMKRECGRFGHDVATSEKGTLTLSA</sequence>
<dbReference type="InterPro" id="IPR029052">
    <property type="entry name" value="Metallo-depent_PP-like"/>
</dbReference>
<dbReference type="Pfam" id="PF09587">
    <property type="entry name" value="PGA_cap"/>
    <property type="match status" value="1"/>
</dbReference>
<dbReference type="SUPFAM" id="SSF56300">
    <property type="entry name" value="Metallo-dependent phosphatases"/>
    <property type="match status" value="1"/>
</dbReference>
<evidence type="ECO:0000313" key="4">
    <source>
        <dbReference type="Proteomes" id="UP000232164"/>
    </source>
</evidence>
<reference evidence="3 4" key="2">
    <citation type="submission" date="2017-12" db="EMBL/GenBank/DDBJ databases">
        <title>Genome sequence of Rhizobium sullae HCNT1 isolated from Sulla coronaria nodules and featuring peculiar denitrification phenotypes.</title>
        <authorList>
            <person name="De Diego-Diaz B."/>
            <person name="Treu L."/>
            <person name="Campanaro S."/>
            <person name="Da Silva Duarte V."/>
            <person name="Basaglia M."/>
            <person name="Favaro L."/>
            <person name="Casella S."/>
            <person name="Squartini A."/>
        </authorList>
    </citation>
    <scope>NUCLEOTIDE SEQUENCE [LARGE SCALE GENOMIC DNA]</scope>
    <source>
        <strain evidence="3 4">HCNT1</strain>
    </source>
</reference>
<evidence type="ECO:0000259" key="2">
    <source>
        <dbReference type="SMART" id="SM00854"/>
    </source>
</evidence>
<dbReference type="PANTHER" id="PTHR33393">
    <property type="entry name" value="POLYGLUTAMINE SYNTHESIS ACCESSORY PROTEIN RV0574C-RELATED"/>
    <property type="match status" value="1"/>
</dbReference>
<organism evidence="3 4">
    <name type="scientific">Rhizobium sullae</name>
    <name type="common">Rhizobium hedysari</name>
    <dbReference type="NCBI Taxonomy" id="50338"/>
    <lineage>
        <taxon>Bacteria</taxon>
        <taxon>Pseudomonadati</taxon>
        <taxon>Pseudomonadota</taxon>
        <taxon>Alphaproteobacteria</taxon>
        <taxon>Hyphomicrobiales</taxon>
        <taxon>Rhizobiaceae</taxon>
        <taxon>Rhizobium/Agrobacterium group</taxon>
        <taxon>Rhizobium</taxon>
    </lineage>
</organism>
<dbReference type="InterPro" id="IPR019079">
    <property type="entry name" value="Capsule_synth_CapA"/>
</dbReference>
<comment type="caution">
    <text evidence="3">The sequence shown here is derived from an EMBL/GenBank/DDBJ whole genome shotgun (WGS) entry which is preliminary data.</text>
</comment>
<feature type="domain" description="Capsule synthesis protein CapA" evidence="2">
    <location>
        <begin position="2"/>
        <end position="283"/>
    </location>
</feature>
<dbReference type="Gene3D" id="3.60.21.10">
    <property type="match status" value="1"/>
</dbReference>
<name>A0A2N0D8B4_RHISU</name>
<dbReference type="InterPro" id="IPR052169">
    <property type="entry name" value="CW_Biosynth-Accessory"/>
</dbReference>
<proteinExistence type="inferred from homology"/>
<dbReference type="EMBL" id="PIQN01000012">
    <property type="protein sequence ID" value="PKA42338.1"/>
    <property type="molecule type" value="Genomic_DNA"/>
</dbReference>
<accession>A0A2N0D8B4</accession>
<dbReference type="PANTHER" id="PTHR33393:SF11">
    <property type="entry name" value="POLYGLUTAMINE SYNTHESIS ACCESSORY PROTEIN RV0574C-RELATED"/>
    <property type="match status" value="1"/>
</dbReference>
<gene>
    <name evidence="3" type="ORF">CWR43_17520</name>
</gene>
<reference evidence="3 4" key="1">
    <citation type="submission" date="2017-11" db="EMBL/GenBank/DDBJ databases">
        <authorList>
            <person name="Han C.G."/>
        </authorList>
    </citation>
    <scope>NUCLEOTIDE SEQUENCE [LARGE SCALE GENOMIC DNA]</scope>
    <source>
        <strain evidence="3 4">HCNT1</strain>
    </source>
</reference>
<dbReference type="SMART" id="SM00854">
    <property type="entry name" value="PGA_cap"/>
    <property type="match status" value="1"/>
</dbReference>
<dbReference type="RefSeq" id="WP_100771894.1">
    <property type="nucleotide sequence ID" value="NZ_PIQN01000012.1"/>
</dbReference>
<comment type="similarity">
    <text evidence="1">Belongs to the CapA family.</text>
</comment>
<dbReference type="Proteomes" id="UP000232164">
    <property type="component" value="Unassembled WGS sequence"/>
</dbReference>
<protein>
    <submittedName>
        <fullName evidence="3">Poly-gamma-glutamate biosynthesis protein</fullName>
    </submittedName>
</protein>
<evidence type="ECO:0000256" key="1">
    <source>
        <dbReference type="ARBA" id="ARBA00005662"/>
    </source>
</evidence>
<dbReference type="CDD" id="cd07381">
    <property type="entry name" value="MPP_CapA"/>
    <property type="match status" value="1"/>
</dbReference>
<dbReference type="AlphaFoldDB" id="A0A2N0D8B4"/>